<name>A0ABW0LMP2_9BACI</name>
<dbReference type="RefSeq" id="WP_382354732.1">
    <property type="nucleotide sequence ID" value="NZ_JBHSMC010000027.1"/>
</dbReference>
<sequence length="64" mass="7296">MNSFIEVTDKKSKEKILINTLLIVDVRGNCITTTSGATTKLGFTNHKYETLETYEEIMKKLSVR</sequence>
<proteinExistence type="predicted"/>
<evidence type="ECO:0000313" key="1">
    <source>
        <dbReference type="EMBL" id="MFC5466540.1"/>
    </source>
</evidence>
<organism evidence="1 2">
    <name type="scientific">Lederbergia graminis</name>
    <dbReference type="NCBI Taxonomy" id="735518"/>
    <lineage>
        <taxon>Bacteria</taxon>
        <taxon>Bacillati</taxon>
        <taxon>Bacillota</taxon>
        <taxon>Bacilli</taxon>
        <taxon>Bacillales</taxon>
        <taxon>Bacillaceae</taxon>
        <taxon>Lederbergia</taxon>
    </lineage>
</organism>
<accession>A0ABW0LMP2</accession>
<dbReference type="EMBL" id="JBHSMC010000027">
    <property type="protein sequence ID" value="MFC5466540.1"/>
    <property type="molecule type" value="Genomic_DNA"/>
</dbReference>
<dbReference type="Proteomes" id="UP001596147">
    <property type="component" value="Unassembled WGS sequence"/>
</dbReference>
<comment type="caution">
    <text evidence="1">The sequence shown here is derived from an EMBL/GenBank/DDBJ whole genome shotgun (WGS) entry which is preliminary data.</text>
</comment>
<protein>
    <submittedName>
        <fullName evidence="1">Uncharacterized protein</fullName>
    </submittedName>
</protein>
<keyword evidence="2" id="KW-1185">Reference proteome</keyword>
<evidence type="ECO:0000313" key="2">
    <source>
        <dbReference type="Proteomes" id="UP001596147"/>
    </source>
</evidence>
<reference evidence="2" key="1">
    <citation type="journal article" date="2019" name="Int. J. Syst. Evol. Microbiol.">
        <title>The Global Catalogue of Microorganisms (GCM) 10K type strain sequencing project: providing services to taxonomists for standard genome sequencing and annotation.</title>
        <authorList>
            <consortium name="The Broad Institute Genomics Platform"/>
            <consortium name="The Broad Institute Genome Sequencing Center for Infectious Disease"/>
            <person name="Wu L."/>
            <person name="Ma J."/>
        </authorList>
    </citation>
    <scope>NUCLEOTIDE SEQUENCE [LARGE SCALE GENOMIC DNA]</scope>
    <source>
        <strain evidence="2">CGMCC 1.12237</strain>
    </source>
</reference>
<gene>
    <name evidence="1" type="ORF">ACFPM4_17595</name>
</gene>